<dbReference type="NCBIfam" id="TIGR02122">
    <property type="entry name" value="TRAP_TAXI"/>
    <property type="match status" value="1"/>
</dbReference>
<dbReference type="Gene3D" id="3.40.190.10">
    <property type="entry name" value="Periplasmic binding protein-like II"/>
    <property type="match status" value="2"/>
</dbReference>
<evidence type="ECO:0000313" key="2">
    <source>
        <dbReference type="EMBL" id="KAA0909814.1"/>
    </source>
</evidence>
<dbReference type="AlphaFoldDB" id="A0A5A9YY87"/>
<evidence type="ECO:0000256" key="1">
    <source>
        <dbReference type="SAM" id="SignalP"/>
    </source>
</evidence>
<keyword evidence="3" id="KW-1185">Reference proteome</keyword>
<reference evidence="2 3" key="1">
    <citation type="submission" date="2019-07" db="EMBL/GenBank/DDBJ databases">
        <title>Aquicoccus porphyridii gen. nov., sp. nov., isolated from a small marine red alga, Porphyridium marinum.</title>
        <authorList>
            <person name="Liu L."/>
        </authorList>
    </citation>
    <scope>NUCLEOTIDE SEQUENCE [LARGE SCALE GENOMIC DNA]</scope>
    <source>
        <strain evidence="2 3">L1 8-17</strain>
    </source>
</reference>
<proteinExistence type="predicted"/>
<gene>
    <name evidence="2" type="ORF">FLO80_19795</name>
</gene>
<feature type="signal peptide" evidence="1">
    <location>
        <begin position="1"/>
        <end position="27"/>
    </location>
</feature>
<comment type="caution">
    <text evidence="2">The sequence shown here is derived from an EMBL/GenBank/DDBJ whole genome shotgun (WGS) entry which is preliminary data.</text>
</comment>
<evidence type="ECO:0000313" key="3">
    <source>
        <dbReference type="Proteomes" id="UP000325291"/>
    </source>
</evidence>
<keyword evidence="1" id="KW-0732">Signal</keyword>
<dbReference type="EMBL" id="VINQ01000024">
    <property type="protein sequence ID" value="KAA0909814.1"/>
    <property type="molecule type" value="Genomic_DNA"/>
</dbReference>
<dbReference type="SUPFAM" id="SSF53850">
    <property type="entry name" value="Periplasmic binding protein-like II"/>
    <property type="match status" value="1"/>
</dbReference>
<feature type="chain" id="PRO_5023013977" evidence="1">
    <location>
        <begin position="28"/>
        <end position="397"/>
    </location>
</feature>
<dbReference type="RefSeq" id="WP_111369236.1">
    <property type="nucleotide sequence ID" value="NZ_JASHJG010000054.1"/>
</dbReference>
<dbReference type="InterPro" id="IPR011852">
    <property type="entry name" value="TRAP_TAXI"/>
</dbReference>
<dbReference type="Proteomes" id="UP000325291">
    <property type="component" value="Unassembled WGS sequence"/>
</dbReference>
<accession>A0A5A9YY87</accession>
<protein>
    <submittedName>
        <fullName evidence="2">TAXI family TRAP transporter solute-binding subunit</fullName>
    </submittedName>
</protein>
<dbReference type="Pfam" id="PF16868">
    <property type="entry name" value="NMT1_3"/>
    <property type="match status" value="1"/>
</dbReference>
<sequence>MPRTPKKMLRLLGTVSIALGLSGAALAEDDFEWPRLMVIGTPGTASGSFASTNGWAPVLQSETGTTVRVVPEDSEPMRHRRLTDRRDIAIASVSGAEMRSQIEGTGGYASMNPVSQRIMWHHNDTPWGFVVSGNSDIQSLDDLKKGGYRVTNGIFSPTIVETMTVGLPDYLGLSQEEAQELITFVPASSYSESCRSVVEGKSDVTYCSPISSVLSEMEGAPGGIRWLPMPASNTEGWSRLLATRSMLVPAEISMGVKTARGLESATSNFVYAVPTDADTDFVYNMSKWMHTSHDAYKGTHPLATRMSLEEFRNYLDNTPIPVHEGTVRYLREIDAWTDEDDAWNNAAIELEAAWIAARQAALDEAREKRVEISFENPEFLTILETKTEGLPIFRSRL</sequence>
<organism evidence="2 3">
    <name type="scientific">Aquicoccus porphyridii</name>
    <dbReference type="NCBI Taxonomy" id="1852029"/>
    <lineage>
        <taxon>Bacteria</taxon>
        <taxon>Pseudomonadati</taxon>
        <taxon>Pseudomonadota</taxon>
        <taxon>Alphaproteobacteria</taxon>
        <taxon>Rhodobacterales</taxon>
        <taxon>Paracoccaceae</taxon>
        <taxon>Aquicoccus</taxon>
    </lineage>
</organism>
<name>A0A5A9YY87_9RHOB</name>